<evidence type="ECO:0000313" key="2">
    <source>
        <dbReference type="EMBL" id="GAE29672.1"/>
    </source>
</evidence>
<dbReference type="AlphaFoldDB" id="W4QCJ2"/>
<name>W4QCJ2_9BACI</name>
<keyword evidence="1" id="KW-0812">Transmembrane</keyword>
<keyword evidence="1" id="KW-0472">Membrane</keyword>
<feature type="transmembrane region" description="Helical" evidence="1">
    <location>
        <begin position="196"/>
        <end position="220"/>
    </location>
</feature>
<gene>
    <name evidence="2" type="ORF">JCM9152_1047</name>
</gene>
<dbReference type="PANTHER" id="PTHR46795:SF3">
    <property type="entry name" value="ABC TRANSPORTER PERMEASE"/>
    <property type="match status" value="1"/>
</dbReference>
<dbReference type="STRING" id="1236971.JCM9152_1047"/>
<feature type="transmembrane region" description="Helical" evidence="1">
    <location>
        <begin position="432"/>
        <end position="456"/>
    </location>
</feature>
<evidence type="ECO:0000256" key="1">
    <source>
        <dbReference type="SAM" id="Phobius"/>
    </source>
</evidence>
<feature type="transmembrane region" description="Helical" evidence="1">
    <location>
        <begin position="521"/>
        <end position="544"/>
    </location>
</feature>
<sequence>MKKGEVFRIITIENAVLYIGSLLVGSFLGFASSKLIAMILFQVTGVDDIASLTFSPEAFIQTIIVFSCIFLLLMVMNNLFIKKQSILALFQVRSTSEHKIKKYSIIEIIIGVLGIGLIIAGYYVSSILFDGSLIDMIELLVTMLFILASVIIGTYLFYKGSVSFIFQCIRKRKKGYLSIHHVLSLSSIMFRMKSNALLLTIITTVSALAIGLLSLSYISYYSAERTAEQYVAADFSFTDQEVALSFQEALEENDVSYERIDRKSYQADFNIEDILDANLEGLNFDPHTTRLSVISDNSLHGYDLESDELIFSGYSSILQNFLSLKESGSISLQLNGEERPLTYLGLDDGHHLSLPFTNGGLPIAIVDEALFSELEMNHDEDIQLEYSEFVGFLINNNRDLEQANELFYELELTESSSSLSKSDTASSQKQNMGLIMFMVGFLGLTFLVTSGCILYFKQVDECESEKGTYTILRKLGFTETNLLRGIQLKQLLNFGIPLTVGLSHSYFAVQSGWFFFGTELWTPMLLVMALYTILYSLFGILSVLHYKKVIRAAL</sequence>
<dbReference type="PANTHER" id="PTHR46795">
    <property type="entry name" value="ABC TRANSPORTER PERMEASE-RELATED-RELATED"/>
    <property type="match status" value="1"/>
</dbReference>
<dbReference type="InterPro" id="IPR052536">
    <property type="entry name" value="ABC-4_Integral_Memb_Prot"/>
</dbReference>
<organism evidence="2 3">
    <name type="scientific">Halalkalibacter hemicellulosilyticusJCM 9152</name>
    <dbReference type="NCBI Taxonomy" id="1236971"/>
    <lineage>
        <taxon>Bacteria</taxon>
        <taxon>Bacillati</taxon>
        <taxon>Bacillota</taxon>
        <taxon>Bacilli</taxon>
        <taxon>Bacillales</taxon>
        <taxon>Bacillaceae</taxon>
        <taxon>Halalkalibacter</taxon>
    </lineage>
</organism>
<accession>W4QCJ2</accession>
<feature type="transmembrane region" description="Helical" evidence="1">
    <location>
        <begin position="102"/>
        <end position="124"/>
    </location>
</feature>
<dbReference type="Proteomes" id="UP000018895">
    <property type="component" value="Unassembled WGS sequence"/>
</dbReference>
<feature type="transmembrane region" description="Helical" evidence="1">
    <location>
        <begin position="59"/>
        <end position="81"/>
    </location>
</feature>
<keyword evidence="1" id="KW-1133">Transmembrane helix</keyword>
<dbReference type="EMBL" id="BAUU01000006">
    <property type="protein sequence ID" value="GAE29672.1"/>
    <property type="molecule type" value="Genomic_DNA"/>
</dbReference>
<feature type="transmembrane region" description="Helical" evidence="1">
    <location>
        <begin position="15"/>
        <end position="39"/>
    </location>
</feature>
<evidence type="ECO:0000313" key="3">
    <source>
        <dbReference type="Proteomes" id="UP000018895"/>
    </source>
</evidence>
<feature type="transmembrane region" description="Helical" evidence="1">
    <location>
        <begin position="136"/>
        <end position="158"/>
    </location>
</feature>
<feature type="transmembrane region" description="Helical" evidence="1">
    <location>
        <begin position="491"/>
        <end position="509"/>
    </location>
</feature>
<proteinExistence type="predicted"/>
<keyword evidence="3" id="KW-1185">Reference proteome</keyword>
<reference evidence="2" key="1">
    <citation type="journal article" date="2014" name="Genome Announc.">
        <title>Draft Genome Sequences of Three Alkaliphilic Bacillus Strains, Bacillus wakoensis JCM 9140T, Bacillus akibai JCM 9157T, and Bacillus hemicellulosilyticus JCM 9152T.</title>
        <authorList>
            <person name="Yuki M."/>
            <person name="Oshima K."/>
            <person name="Suda W."/>
            <person name="Oshida Y."/>
            <person name="Kitamura K."/>
            <person name="Iida T."/>
            <person name="Hattori M."/>
            <person name="Ohkuma M."/>
        </authorList>
    </citation>
    <scope>NUCLEOTIDE SEQUENCE [LARGE SCALE GENOMIC DNA]</scope>
    <source>
        <strain evidence="2">JCM 9152</strain>
    </source>
</reference>
<protein>
    <submittedName>
        <fullName evidence="2">Bacitracin export permease protein BceB</fullName>
    </submittedName>
</protein>
<comment type="caution">
    <text evidence="2">The sequence shown here is derived from an EMBL/GenBank/DDBJ whole genome shotgun (WGS) entry which is preliminary data.</text>
</comment>